<dbReference type="Gene3D" id="3.10.490.10">
    <property type="entry name" value="Gamma-glutamyl cyclotransferase-like"/>
    <property type="match status" value="1"/>
</dbReference>
<evidence type="ECO:0000313" key="4">
    <source>
        <dbReference type="Proteomes" id="UP000094844"/>
    </source>
</evidence>
<proteinExistence type="predicted"/>
<organism evidence="3 4">
    <name type="scientific">Hafnia alvei</name>
    <dbReference type="NCBI Taxonomy" id="569"/>
    <lineage>
        <taxon>Bacteria</taxon>
        <taxon>Pseudomonadati</taxon>
        <taxon>Pseudomonadota</taxon>
        <taxon>Gammaproteobacteria</taxon>
        <taxon>Enterobacterales</taxon>
        <taxon>Hafniaceae</taxon>
        <taxon>Hafnia</taxon>
    </lineage>
</organism>
<dbReference type="InterPro" id="IPR006840">
    <property type="entry name" value="ChaC"/>
</dbReference>
<dbReference type="STRING" id="569.A6V27_19675"/>
<dbReference type="Pfam" id="PF04752">
    <property type="entry name" value="ChaC"/>
    <property type="match status" value="1"/>
</dbReference>
<dbReference type="Proteomes" id="UP000094844">
    <property type="component" value="Unassembled WGS sequence"/>
</dbReference>
<dbReference type="PANTHER" id="PTHR12192:SF2">
    <property type="entry name" value="GLUTATHIONE-SPECIFIC GAMMA-GLUTAMYLCYCLOTRANSFERASE 2"/>
    <property type="match status" value="1"/>
</dbReference>
<dbReference type="PANTHER" id="PTHR12192">
    <property type="entry name" value="CATION TRANSPORT PROTEIN CHAC-RELATED"/>
    <property type="match status" value="1"/>
</dbReference>
<reference evidence="3 4" key="1">
    <citation type="submission" date="2016-09" db="EMBL/GenBank/DDBJ databases">
        <authorList>
            <person name="Capua I."/>
            <person name="De Benedictis P."/>
            <person name="Joannis T."/>
            <person name="Lombin L.H."/>
            <person name="Cattoli G."/>
        </authorList>
    </citation>
    <scope>NUCLEOTIDE SEQUENCE [LARGE SCALE GENOMIC DNA]</scope>
    <source>
        <strain evidence="3 4">GB001</strain>
    </source>
</reference>
<evidence type="ECO:0000256" key="1">
    <source>
        <dbReference type="ARBA" id="ARBA00012344"/>
    </source>
</evidence>
<sequence length="222" mass="24817">MLTRKLLESQDYAKTYSALENLFWTPAQLNASLNDVIESCPEGQGIWVFGYGSLIWNPLLEFAEVQPAFLKGWQRDFNIRLLAGRGSECTPGRMLGLKPGGETRGLAFRLSDENARSELQILWTREMLAGVYTPQWCSLTLSDGREVKGITFITDREHPLYESCSALNTVAALISQASGVLGTNAEYLFSLDSALEQHSMPDHNITELARCVRQIQQAKSLR</sequence>
<name>A0A1C6YVT5_HAFAL</name>
<keyword evidence="2" id="KW-0456">Lyase</keyword>
<dbReference type="RefSeq" id="WP_072307355.1">
    <property type="nucleotide sequence ID" value="NZ_FMIQ01000006.1"/>
</dbReference>
<dbReference type="InterPro" id="IPR036568">
    <property type="entry name" value="GGCT-like_sf"/>
</dbReference>
<evidence type="ECO:0000313" key="3">
    <source>
        <dbReference type="EMBL" id="SCM50966.1"/>
    </source>
</evidence>
<evidence type="ECO:0000256" key="2">
    <source>
        <dbReference type="ARBA" id="ARBA00023239"/>
    </source>
</evidence>
<dbReference type="CDD" id="cd06661">
    <property type="entry name" value="GGCT_like"/>
    <property type="match status" value="1"/>
</dbReference>
<dbReference type="GO" id="GO:0005737">
    <property type="term" value="C:cytoplasm"/>
    <property type="evidence" value="ECO:0007669"/>
    <property type="project" value="TreeGrafter"/>
</dbReference>
<dbReference type="AlphaFoldDB" id="A0A1C6YVT5"/>
<dbReference type="InterPro" id="IPR013024">
    <property type="entry name" value="GGCT-like"/>
</dbReference>
<dbReference type="EC" id="4.3.2.7" evidence="1"/>
<protein>
    <recommendedName>
        <fullName evidence="1">glutathione-specific gamma-glutamylcyclotransferase</fullName>
        <ecNumber evidence="1">4.3.2.7</ecNumber>
    </recommendedName>
</protein>
<dbReference type="SUPFAM" id="SSF110857">
    <property type="entry name" value="Gamma-glutamyl cyclotransferase-like"/>
    <property type="match status" value="1"/>
</dbReference>
<dbReference type="GO" id="GO:0061928">
    <property type="term" value="F:glutathione specific gamma-glutamylcyclotransferase activity"/>
    <property type="evidence" value="ECO:0007669"/>
    <property type="project" value="UniProtKB-EC"/>
</dbReference>
<gene>
    <name evidence="3" type="ORF">BN1044_00415</name>
</gene>
<accession>A0A1C6YVT5</accession>
<dbReference type="OrthoDB" id="9795692at2"/>
<dbReference type="EMBL" id="FMIQ01000006">
    <property type="protein sequence ID" value="SCM50966.1"/>
    <property type="molecule type" value="Genomic_DNA"/>
</dbReference>
<dbReference type="GO" id="GO:0006751">
    <property type="term" value="P:glutathione catabolic process"/>
    <property type="evidence" value="ECO:0007669"/>
    <property type="project" value="InterPro"/>
</dbReference>